<dbReference type="InterPro" id="IPR011989">
    <property type="entry name" value="ARM-like"/>
</dbReference>
<protein>
    <submittedName>
        <fullName evidence="1">Armadillo repeat-containing protein</fullName>
    </submittedName>
</protein>
<evidence type="ECO:0000313" key="1">
    <source>
        <dbReference type="EMBL" id="KAL0490293.1"/>
    </source>
</evidence>
<proteinExistence type="predicted"/>
<dbReference type="SUPFAM" id="SSF48371">
    <property type="entry name" value="ARM repeat"/>
    <property type="match status" value="1"/>
</dbReference>
<dbReference type="EMBL" id="JAOPGA020001662">
    <property type="protein sequence ID" value="KAL0490293.1"/>
    <property type="molecule type" value="Genomic_DNA"/>
</dbReference>
<evidence type="ECO:0000313" key="2">
    <source>
        <dbReference type="Proteomes" id="UP001431209"/>
    </source>
</evidence>
<dbReference type="InterPro" id="IPR016024">
    <property type="entry name" value="ARM-type_fold"/>
</dbReference>
<dbReference type="Proteomes" id="UP001431209">
    <property type="component" value="Unassembled WGS sequence"/>
</dbReference>
<dbReference type="GO" id="GO:0044782">
    <property type="term" value="P:cilium organization"/>
    <property type="evidence" value="ECO:0007669"/>
    <property type="project" value="TreeGrafter"/>
</dbReference>
<reference evidence="1 2" key="1">
    <citation type="submission" date="2024-03" db="EMBL/GenBank/DDBJ databases">
        <title>The Acrasis kona genome and developmental transcriptomes reveal deep origins of eukaryotic multicellular pathways.</title>
        <authorList>
            <person name="Sheikh S."/>
            <person name="Fu C.-J."/>
            <person name="Brown M.W."/>
            <person name="Baldauf S.L."/>
        </authorList>
    </citation>
    <scope>NUCLEOTIDE SEQUENCE [LARGE SCALE GENOMIC DNA]</scope>
    <source>
        <strain evidence="1 2">ATCC MYA-3509</strain>
    </source>
</reference>
<name>A0AAW2ZKB5_9EUKA</name>
<dbReference type="AlphaFoldDB" id="A0AAW2ZKB5"/>
<organism evidence="1 2">
    <name type="scientific">Acrasis kona</name>
    <dbReference type="NCBI Taxonomy" id="1008807"/>
    <lineage>
        <taxon>Eukaryota</taxon>
        <taxon>Discoba</taxon>
        <taxon>Heterolobosea</taxon>
        <taxon>Tetramitia</taxon>
        <taxon>Eutetramitia</taxon>
        <taxon>Acrasidae</taxon>
        <taxon>Acrasis</taxon>
    </lineage>
</organism>
<comment type="caution">
    <text evidence="1">The sequence shown here is derived from an EMBL/GenBank/DDBJ whole genome shotgun (WGS) entry which is preliminary data.</text>
</comment>
<dbReference type="PANTHER" id="PTHR21356:SF1">
    <property type="entry name" value="ARMADILLO REPEAT-CONTAINING PROTEIN 2"/>
    <property type="match status" value="1"/>
</dbReference>
<dbReference type="PANTHER" id="PTHR21356">
    <property type="entry name" value="ARMADILLO REPEAT CONTAINING 2"/>
    <property type="match status" value="1"/>
</dbReference>
<accession>A0AAW2ZKB5</accession>
<sequence>MKVLDKHRHNKPIITRACFTLGNLTFSGDTANKNVEESHRVITSDTGIPLLLKLLDMYDENEKKKKEQKYIQETEDLLTRLIRLIANVSTYKKHGEQIVCSPSMVRLVDIVQRKSILQCEELVLNIVRCISNLSFYAVSNTEKTTPLFEDQVKLAKLLAPLILYDHPDAVMESCRAFGNLSRDPQVRQWMSERRVDEAIMILLGHSRMDIVRSVCGILINLSNDEQNRHAKALHGASIVERLLEVLDHADIELVILILQMLFNLSFLDNMFTSHQIQHLHETIQGMLLYLQEQEQMVEYREQVEDQPQYDPDGVVRLRQVSTSLLNQLNVLRYE</sequence>
<gene>
    <name evidence="1" type="ORF">AKO1_009444</name>
</gene>
<keyword evidence="2" id="KW-1185">Reference proteome</keyword>
<dbReference type="InterPro" id="IPR038905">
    <property type="entry name" value="ARMC2"/>
</dbReference>
<dbReference type="Gene3D" id="1.25.10.10">
    <property type="entry name" value="Leucine-rich Repeat Variant"/>
    <property type="match status" value="1"/>
</dbReference>